<evidence type="ECO:0000256" key="3">
    <source>
        <dbReference type="SAM" id="Coils"/>
    </source>
</evidence>
<protein>
    <recommendedName>
        <fullName evidence="5">ABC transporter Uup C-terminal domain-containing protein</fullName>
    </recommendedName>
</protein>
<dbReference type="GO" id="GO:0003677">
    <property type="term" value="F:DNA binding"/>
    <property type="evidence" value="ECO:0007669"/>
    <property type="project" value="InterPro"/>
</dbReference>
<dbReference type="EMBL" id="BAKI01000013">
    <property type="protein sequence ID" value="GAF36571.1"/>
    <property type="molecule type" value="Genomic_DNA"/>
</dbReference>
<dbReference type="Gene3D" id="1.10.287.380">
    <property type="entry name" value="Valyl-tRNA synthetase, C-terminal domain"/>
    <property type="match status" value="1"/>
</dbReference>
<evidence type="ECO:0000256" key="1">
    <source>
        <dbReference type="ARBA" id="ARBA00022741"/>
    </source>
</evidence>
<feature type="domain" description="ABC transporter Uup C-terminal" evidence="5">
    <location>
        <begin position="1"/>
        <end position="50"/>
    </location>
</feature>
<evidence type="ECO:0000256" key="4">
    <source>
        <dbReference type="SAM" id="MobiDB-lite"/>
    </source>
</evidence>
<dbReference type="Proteomes" id="UP000019488">
    <property type="component" value="Unassembled WGS sequence"/>
</dbReference>
<evidence type="ECO:0000256" key="2">
    <source>
        <dbReference type="ARBA" id="ARBA00022840"/>
    </source>
</evidence>
<evidence type="ECO:0000313" key="6">
    <source>
        <dbReference type="EMBL" id="GAF36571.1"/>
    </source>
</evidence>
<keyword evidence="3" id="KW-0175">Coiled coil</keyword>
<proteinExistence type="predicted"/>
<sequence length="59" mass="6953">MDQLSNAKTAVETQMTQPDVFNDLKKSTELQSKLEELNQKIEQLENKWEEKSLELEELE</sequence>
<dbReference type="AlphaFoldDB" id="X0PJ38"/>
<keyword evidence="2" id="KW-0067">ATP-binding</keyword>
<evidence type="ECO:0000313" key="7">
    <source>
        <dbReference type="Proteomes" id="UP000019488"/>
    </source>
</evidence>
<organism evidence="6 7">
    <name type="scientific">Lentilactobacillus farraginis DSM 18382 = JCM 14108</name>
    <dbReference type="NCBI Taxonomy" id="1423743"/>
    <lineage>
        <taxon>Bacteria</taxon>
        <taxon>Bacillati</taxon>
        <taxon>Bacillota</taxon>
        <taxon>Bacilli</taxon>
        <taxon>Lactobacillales</taxon>
        <taxon>Lactobacillaceae</taxon>
        <taxon>Lentilactobacillus</taxon>
    </lineage>
</organism>
<dbReference type="GO" id="GO:0005524">
    <property type="term" value="F:ATP binding"/>
    <property type="evidence" value="ECO:0007669"/>
    <property type="project" value="UniProtKB-KW"/>
</dbReference>
<feature type="compositionally biased region" description="Polar residues" evidence="4">
    <location>
        <begin position="1"/>
        <end position="19"/>
    </location>
</feature>
<dbReference type="Pfam" id="PF16326">
    <property type="entry name" value="ABC_tran_CTD"/>
    <property type="match status" value="1"/>
</dbReference>
<gene>
    <name evidence="6" type="ORF">JCM14108_1543</name>
</gene>
<keyword evidence="1" id="KW-0547">Nucleotide-binding</keyword>
<comment type="caution">
    <text evidence="6">The sequence shown here is derived from an EMBL/GenBank/DDBJ whole genome shotgun (WGS) entry which is preliminary data.</text>
</comment>
<dbReference type="InterPro" id="IPR037118">
    <property type="entry name" value="Val-tRNA_synth_C_sf"/>
</dbReference>
<accession>X0PJ38</accession>
<reference evidence="6" key="1">
    <citation type="journal article" date="2014" name="Genome Announc.">
        <title>Draft Genome Sequences of Two Lactobacillus Strains, L. farraginis JCM 14108T and L. composti JCM 14202T, Isolated from Compost of Distilled Shochu Residue.</title>
        <authorList>
            <person name="Yuki M."/>
            <person name="Oshima K."/>
            <person name="Suda W."/>
            <person name="Kitahara M."/>
            <person name="Kitamura K."/>
            <person name="Iida T."/>
            <person name="Hattori M."/>
            <person name="Ohkuma M."/>
        </authorList>
    </citation>
    <scope>NUCLEOTIDE SEQUENCE [LARGE SCALE GENOMIC DNA]</scope>
    <source>
        <strain evidence="6">JCM 14108</strain>
    </source>
</reference>
<dbReference type="InterPro" id="IPR032524">
    <property type="entry name" value="ABC_tran_C"/>
</dbReference>
<name>X0PJ38_9LACO</name>
<feature type="region of interest" description="Disordered" evidence="4">
    <location>
        <begin position="1"/>
        <end position="23"/>
    </location>
</feature>
<evidence type="ECO:0000259" key="5">
    <source>
        <dbReference type="Pfam" id="PF16326"/>
    </source>
</evidence>
<feature type="coiled-coil region" evidence="3">
    <location>
        <begin position="27"/>
        <end position="58"/>
    </location>
</feature>